<name>A0A1N6JZD8_9BURK</name>
<proteinExistence type="predicted"/>
<accession>A0A1N6JZD8</accession>
<evidence type="ECO:0000313" key="2">
    <source>
        <dbReference type="Proteomes" id="UP000184693"/>
    </source>
</evidence>
<dbReference type="PROSITE" id="PS51257">
    <property type="entry name" value="PROKAR_LIPOPROTEIN"/>
    <property type="match status" value="1"/>
</dbReference>
<sequence length="92" mass="9914">MRLTLPILYAIALAGCATSSDVTSTEHGHWAVSARGNLNSEFISWASVKNSATGRAKAYCSSQGKQVREVDTSTDGMMRLSRDQVTVVFDCV</sequence>
<dbReference type="AlphaFoldDB" id="A0A1N6JZD8"/>
<evidence type="ECO:0008006" key="3">
    <source>
        <dbReference type="Google" id="ProtNLM"/>
    </source>
</evidence>
<organism evidence="1 2">
    <name type="scientific">Paraburkholderia phenazinium</name>
    <dbReference type="NCBI Taxonomy" id="60549"/>
    <lineage>
        <taxon>Bacteria</taxon>
        <taxon>Pseudomonadati</taxon>
        <taxon>Pseudomonadota</taxon>
        <taxon>Betaproteobacteria</taxon>
        <taxon>Burkholderiales</taxon>
        <taxon>Burkholderiaceae</taxon>
        <taxon>Paraburkholderia</taxon>
    </lineage>
</organism>
<dbReference type="EMBL" id="FSRM01000002">
    <property type="protein sequence ID" value="SIO49678.1"/>
    <property type="molecule type" value="Genomic_DNA"/>
</dbReference>
<dbReference type="Proteomes" id="UP000184693">
    <property type="component" value="Unassembled WGS sequence"/>
</dbReference>
<gene>
    <name evidence="1" type="ORF">SAMN05444168_5537</name>
</gene>
<reference evidence="1 2" key="1">
    <citation type="submission" date="2016-11" db="EMBL/GenBank/DDBJ databases">
        <authorList>
            <person name="Jaros S."/>
            <person name="Januszkiewicz K."/>
            <person name="Wedrychowicz H."/>
        </authorList>
    </citation>
    <scope>NUCLEOTIDE SEQUENCE [LARGE SCALE GENOMIC DNA]</scope>
    <source>
        <strain evidence="1 2">GAS86</strain>
    </source>
</reference>
<evidence type="ECO:0000313" key="1">
    <source>
        <dbReference type="EMBL" id="SIO49678.1"/>
    </source>
</evidence>
<protein>
    <recommendedName>
        <fullName evidence="3">Lipoprotein</fullName>
    </recommendedName>
</protein>